<evidence type="ECO:0000256" key="1">
    <source>
        <dbReference type="ARBA" id="ARBA00022737"/>
    </source>
</evidence>
<proteinExistence type="predicted"/>
<keyword evidence="2" id="KW-0378">Hydrolase</keyword>
<dbReference type="EC" id="3.6.4.3" evidence="2"/>
<dbReference type="InterPro" id="IPR002885">
    <property type="entry name" value="PPR_rpt"/>
</dbReference>
<accession>A0A0B2REB6</accession>
<keyword evidence="1" id="KW-0677">Repeat</keyword>
<dbReference type="GO" id="GO:0003723">
    <property type="term" value="F:RNA binding"/>
    <property type="evidence" value="ECO:0007669"/>
    <property type="project" value="InterPro"/>
</dbReference>
<dbReference type="Gene3D" id="1.25.40.10">
    <property type="entry name" value="Tetratricopeptide repeat domain"/>
    <property type="match status" value="1"/>
</dbReference>
<dbReference type="NCBIfam" id="TIGR00756">
    <property type="entry name" value="PPR"/>
    <property type="match status" value="1"/>
</dbReference>
<protein>
    <submittedName>
        <fullName evidence="2">Pentatricopeptide repeat-containing protein</fullName>
        <ecNumber evidence="2">3.4.24.-</ecNumber>
        <ecNumber evidence="2">3.6.4.3</ecNumber>
    </submittedName>
</protein>
<dbReference type="EC" id="3.4.24.-" evidence="2"/>
<sequence length="217" mass="24229">MNSKSLKQGKLIHQKVVTLGLQNDIFLCKNLINLYLSCHLYDHAKCVFDNMENPCEISLWNGLMAGYTKNYMYVEALELFEKLLHYPYLKPDSYTYPSVFKACGGLHRYVLGKMIHTCLIKTGLMMDIVVGSSLVGDTFNRCSSSYSTVCCGCLSLHSVPSWLSGIPQTSDCANTLTTINATNPKEFQTQLINQDAHQINPSEVKASEPEAIENPSN</sequence>
<evidence type="ECO:0000313" key="2">
    <source>
        <dbReference type="EMBL" id="KHN32846.1"/>
    </source>
</evidence>
<dbReference type="EMBL" id="KN649941">
    <property type="protein sequence ID" value="KHN32846.1"/>
    <property type="molecule type" value="Genomic_DNA"/>
</dbReference>
<dbReference type="GO" id="GO:0009451">
    <property type="term" value="P:RNA modification"/>
    <property type="evidence" value="ECO:0007669"/>
    <property type="project" value="InterPro"/>
</dbReference>
<dbReference type="GO" id="GO:0016787">
    <property type="term" value="F:hydrolase activity"/>
    <property type="evidence" value="ECO:0007669"/>
    <property type="project" value="UniProtKB-KW"/>
</dbReference>
<dbReference type="PANTHER" id="PTHR24015">
    <property type="entry name" value="OS07G0578800 PROTEIN-RELATED"/>
    <property type="match status" value="1"/>
</dbReference>
<organism evidence="2">
    <name type="scientific">Glycine soja</name>
    <name type="common">Wild soybean</name>
    <dbReference type="NCBI Taxonomy" id="3848"/>
    <lineage>
        <taxon>Eukaryota</taxon>
        <taxon>Viridiplantae</taxon>
        <taxon>Streptophyta</taxon>
        <taxon>Embryophyta</taxon>
        <taxon>Tracheophyta</taxon>
        <taxon>Spermatophyta</taxon>
        <taxon>Magnoliopsida</taxon>
        <taxon>eudicotyledons</taxon>
        <taxon>Gunneridae</taxon>
        <taxon>Pentapetalae</taxon>
        <taxon>rosids</taxon>
        <taxon>fabids</taxon>
        <taxon>Fabales</taxon>
        <taxon>Fabaceae</taxon>
        <taxon>Papilionoideae</taxon>
        <taxon>50 kb inversion clade</taxon>
        <taxon>NPAAA clade</taxon>
        <taxon>indigoferoid/millettioid clade</taxon>
        <taxon>Phaseoleae</taxon>
        <taxon>Glycine</taxon>
        <taxon>Glycine subgen. Soja</taxon>
    </lineage>
</organism>
<dbReference type="InterPro" id="IPR011990">
    <property type="entry name" value="TPR-like_helical_dom_sf"/>
</dbReference>
<dbReference type="InterPro" id="IPR046960">
    <property type="entry name" value="PPR_At4g14850-like_plant"/>
</dbReference>
<dbReference type="AlphaFoldDB" id="A0A0B2REB6"/>
<gene>
    <name evidence="2" type="ORF">glysoja_038775</name>
</gene>
<name>A0A0B2REB6_GLYSO</name>
<dbReference type="Proteomes" id="UP000053555">
    <property type="component" value="Unassembled WGS sequence"/>
</dbReference>
<dbReference type="Pfam" id="PF01535">
    <property type="entry name" value="PPR"/>
    <property type="match status" value="1"/>
</dbReference>
<dbReference type="FunFam" id="1.25.40.10:FF:001322">
    <property type="entry name" value="Pentatricopeptide repeat-containing protein At3g16610"/>
    <property type="match status" value="1"/>
</dbReference>
<reference evidence="2" key="1">
    <citation type="submission" date="2014-07" db="EMBL/GenBank/DDBJ databases">
        <title>Identification of a novel salt tolerance gene in wild soybean by whole-genome sequencing.</title>
        <authorList>
            <person name="Lam H.-M."/>
            <person name="Qi X."/>
            <person name="Li M.-W."/>
            <person name="Liu X."/>
            <person name="Xie M."/>
            <person name="Ni M."/>
            <person name="Xu X."/>
        </authorList>
    </citation>
    <scope>NUCLEOTIDE SEQUENCE [LARGE SCALE GENOMIC DNA]</scope>
    <source>
        <tissue evidence="2">Root</tissue>
    </source>
</reference>